<sequence length="207" mass="23767">MIKTLINCLLIIATSFLPNLAAADWELVKESHNVKLFRSAAEADQFTSRLEAEVNTPLQSLIDTIEDPDACSKWLFRCQTAHRISETDDAHLYTYYVRDYPFPLKDRHGVLEITKSYQENGEFVMNMRLQQDMTPEESTLIVPDIFLAKIRLIKMAAGKTKVYLEHQLNPGGKVPDWIKKSIHEEFPFNSMLGLIESAQSKRLSKIH</sequence>
<dbReference type="InterPro" id="IPR002913">
    <property type="entry name" value="START_lipid-bd_dom"/>
</dbReference>
<proteinExistence type="predicted"/>
<evidence type="ECO:0000259" key="2">
    <source>
        <dbReference type="Pfam" id="PF01852"/>
    </source>
</evidence>
<dbReference type="SUPFAM" id="SSF55961">
    <property type="entry name" value="Bet v1-like"/>
    <property type="match status" value="1"/>
</dbReference>
<dbReference type="InterPro" id="IPR023393">
    <property type="entry name" value="START-like_dom_sf"/>
</dbReference>
<feature type="signal peptide" evidence="1">
    <location>
        <begin position="1"/>
        <end position="23"/>
    </location>
</feature>
<comment type="caution">
    <text evidence="3">The sequence shown here is derived from an EMBL/GenBank/DDBJ whole genome shotgun (WGS) entry which is preliminary data.</text>
</comment>
<dbReference type="EMBL" id="JBHRSZ010000002">
    <property type="protein sequence ID" value="MFC3150341.1"/>
    <property type="molecule type" value="Genomic_DNA"/>
</dbReference>
<keyword evidence="1" id="KW-0732">Signal</keyword>
<gene>
    <name evidence="3" type="ORF">ACFOEK_04830</name>
</gene>
<organism evidence="3 4">
    <name type="scientific">Litoribrevibacter euphylliae</name>
    <dbReference type="NCBI Taxonomy" id="1834034"/>
    <lineage>
        <taxon>Bacteria</taxon>
        <taxon>Pseudomonadati</taxon>
        <taxon>Pseudomonadota</taxon>
        <taxon>Gammaproteobacteria</taxon>
        <taxon>Oceanospirillales</taxon>
        <taxon>Oceanospirillaceae</taxon>
        <taxon>Litoribrevibacter</taxon>
    </lineage>
</organism>
<evidence type="ECO:0000256" key="1">
    <source>
        <dbReference type="SAM" id="SignalP"/>
    </source>
</evidence>
<dbReference type="Pfam" id="PF01852">
    <property type="entry name" value="START"/>
    <property type="match status" value="1"/>
</dbReference>
<protein>
    <submittedName>
        <fullName evidence="3">START domain-containing protein</fullName>
    </submittedName>
</protein>
<dbReference type="Gene3D" id="3.30.530.20">
    <property type="match status" value="1"/>
</dbReference>
<accession>A0ABV7HFN0</accession>
<reference evidence="4" key="1">
    <citation type="journal article" date="2019" name="Int. J. Syst. Evol. Microbiol.">
        <title>The Global Catalogue of Microorganisms (GCM) 10K type strain sequencing project: providing services to taxonomists for standard genome sequencing and annotation.</title>
        <authorList>
            <consortium name="The Broad Institute Genomics Platform"/>
            <consortium name="The Broad Institute Genome Sequencing Center for Infectious Disease"/>
            <person name="Wu L."/>
            <person name="Ma J."/>
        </authorList>
    </citation>
    <scope>NUCLEOTIDE SEQUENCE [LARGE SCALE GENOMIC DNA]</scope>
    <source>
        <strain evidence="4">KCTC 52438</strain>
    </source>
</reference>
<feature type="domain" description="START" evidence="2">
    <location>
        <begin position="21"/>
        <end position="182"/>
    </location>
</feature>
<name>A0ABV7HFN0_9GAMM</name>
<keyword evidence="4" id="KW-1185">Reference proteome</keyword>
<evidence type="ECO:0000313" key="4">
    <source>
        <dbReference type="Proteomes" id="UP001595476"/>
    </source>
</evidence>
<dbReference type="Proteomes" id="UP001595476">
    <property type="component" value="Unassembled WGS sequence"/>
</dbReference>
<feature type="chain" id="PRO_5047341875" evidence="1">
    <location>
        <begin position="24"/>
        <end position="207"/>
    </location>
</feature>
<evidence type="ECO:0000313" key="3">
    <source>
        <dbReference type="EMBL" id="MFC3150341.1"/>
    </source>
</evidence>
<dbReference type="RefSeq" id="WP_386716971.1">
    <property type="nucleotide sequence ID" value="NZ_JBHRSZ010000002.1"/>
</dbReference>